<accession>A0A857JFK9</accession>
<dbReference type="InterPro" id="IPR007037">
    <property type="entry name" value="SIP_rossman_dom"/>
</dbReference>
<dbReference type="InterPro" id="IPR013113">
    <property type="entry name" value="SIP_FAD-bd"/>
</dbReference>
<dbReference type="EMBL" id="CP047656">
    <property type="protein sequence ID" value="QHJ10456.1"/>
    <property type="molecule type" value="Genomic_DNA"/>
</dbReference>
<reference evidence="3 4" key="1">
    <citation type="submission" date="2019-12" db="EMBL/GenBank/DDBJ databases">
        <title>Genome sequencing and assembly of endphytes of Porphyra tenera.</title>
        <authorList>
            <person name="Park J.M."/>
            <person name="Shin R."/>
            <person name="Jo S.H."/>
        </authorList>
    </citation>
    <scope>NUCLEOTIDE SEQUENCE [LARGE SCALE GENOMIC DNA]</scope>
    <source>
        <strain evidence="3 4">GPM4</strain>
    </source>
</reference>
<organism evidence="3 4">
    <name type="scientific">Paraglaciecola mesophila</name>
    <dbReference type="NCBI Taxonomy" id="197222"/>
    <lineage>
        <taxon>Bacteria</taxon>
        <taxon>Pseudomonadati</taxon>
        <taxon>Pseudomonadota</taxon>
        <taxon>Gammaproteobacteria</taxon>
        <taxon>Alteromonadales</taxon>
        <taxon>Alteromonadaceae</taxon>
        <taxon>Paraglaciecola</taxon>
    </lineage>
</organism>
<keyword evidence="4" id="KW-1185">Reference proteome</keyword>
<feature type="domain" description="FAD-binding FR-type" evidence="2">
    <location>
        <begin position="3"/>
        <end position="119"/>
    </location>
</feature>
<dbReference type="KEGG" id="pmes:FX988_00670"/>
<evidence type="ECO:0000313" key="3">
    <source>
        <dbReference type="EMBL" id="QHJ10456.1"/>
    </source>
</evidence>
<proteinExistence type="inferred from homology"/>
<dbReference type="Gene3D" id="2.40.30.10">
    <property type="entry name" value="Translation factors"/>
    <property type="match status" value="1"/>
</dbReference>
<dbReference type="CDD" id="cd06193">
    <property type="entry name" value="siderophore_interacting"/>
    <property type="match status" value="1"/>
</dbReference>
<dbReference type="InterPro" id="IPR017927">
    <property type="entry name" value="FAD-bd_FR_type"/>
</dbReference>
<dbReference type="PANTHER" id="PTHR30157">
    <property type="entry name" value="FERRIC REDUCTASE, NADPH-DEPENDENT"/>
    <property type="match status" value="1"/>
</dbReference>
<dbReference type="AlphaFoldDB" id="A0A857JFK9"/>
<dbReference type="OrthoDB" id="9814826at2"/>
<evidence type="ECO:0000259" key="2">
    <source>
        <dbReference type="PROSITE" id="PS51384"/>
    </source>
</evidence>
<dbReference type="InterPro" id="IPR039261">
    <property type="entry name" value="FNR_nucleotide-bd"/>
</dbReference>
<dbReference type="RefSeq" id="WP_160178332.1">
    <property type="nucleotide sequence ID" value="NZ_CP047656.1"/>
</dbReference>
<gene>
    <name evidence="3" type="ORF">FX988_00670</name>
</gene>
<dbReference type="PROSITE" id="PS51384">
    <property type="entry name" value="FAD_FR"/>
    <property type="match status" value="1"/>
</dbReference>
<name>A0A857JFK9_9ALTE</name>
<dbReference type="InterPro" id="IPR017938">
    <property type="entry name" value="Riboflavin_synthase-like_b-brl"/>
</dbReference>
<evidence type="ECO:0000256" key="1">
    <source>
        <dbReference type="ARBA" id="ARBA00035644"/>
    </source>
</evidence>
<protein>
    <submittedName>
        <fullName evidence="3">Vibriobactin utilization protein ViuB</fullName>
    </submittedName>
</protein>
<dbReference type="SUPFAM" id="SSF63380">
    <property type="entry name" value="Riboflavin synthase domain-like"/>
    <property type="match status" value="1"/>
</dbReference>
<dbReference type="Gene3D" id="3.40.50.80">
    <property type="entry name" value="Nucleotide-binding domain of ferredoxin-NADP reductase (FNR) module"/>
    <property type="match status" value="1"/>
</dbReference>
<comment type="similarity">
    <text evidence="1">Belongs to the SIP oxidoreductase family.</text>
</comment>
<dbReference type="GO" id="GO:0016491">
    <property type="term" value="F:oxidoreductase activity"/>
    <property type="evidence" value="ECO:0007669"/>
    <property type="project" value="InterPro"/>
</dbReference>
<dbReference type="InterPro" id="IPR039374">
    <property type="entry name" value="SIP_fam"/>
</dbReference>
<evidence type="ECO:0000313" key="4">
    <source>
        <dbReference type="Proteomes" id="UP000464524"/>
    </source>
</evidence>
<sequence>MKPQVRLVKIIRIESLSPHLRRIVFSSDQLAGFPEGKEGAHVKVLVPHEGEIYPELALDASRPAFKRSYTIRSFNAQTLELAIDFVVNRHDGPATNWAVNAKVGDFAGIAGPGAPKLTDFSQENYLLIGDLTSLNAVNGFAKYIPKHSTLKSVITVPTRSDIISMDAGEHLEVEWHIEDEAIHSFEDRVEAAAKALPNDKTHVFFGLEARSVRTIKGMLLHDLQYDRLNLFATGYWKKGVDADKFNRQKQAAPL</sequence>
<dbReference type="Proteomes" id="UP000464524">
    <property type="component" value="Chromosome"/>
</dbReference>
<dbReference type="Pfam" id="PF04954">
    <property type="entry name" value="SIP"/>
    <property type="match status" value="1"/>
</dbReference>
<dbReference type="PANTHER" id="PTHR30157:SF0">
    <property type="entry name" value="NADPH-DEPENDENT FERRIC-CHELATE REDUCTASE"/>
    <property type="match status" value="1"/>
</dbReference>
<dbReference type="Pfam" id="PF08021">
    <property type="entry name" value="FAD_binding_9"/>
    <property type="match status" value="1"/>
</dbReference>